<feature type="compositionally biased region" description="Basic and acidic residues" evidence="1">
    <location>
        <begin position="670"/>
        <end position="680"/>
    </location>
</feature>
<feature type="region of interest" description="Disordered" evidence="1">
    <location>
        <begin position="1936"/>
        <end position="1961"/>
    </location>
</feature>
<reference evidence="2 3" key="1">
    <citation type="submission" date="2019-10" db="EMBL/GenBank/DDBJ databases">
        <authorList>
            <person name="Palmer J.M."/>
        </authorList>
    </citation>
    <scope>NUCLEOTIDE SEQUENCE [LARGE SCALE GENOMIC DNA]</scope>
    <source>
        <strain evidence="2 3">TWF506</strain>
    </source>
</reference>
<name>A0AAN8RI75_9PEZI</name>
<proteinExistence type="predicted"/>
<feature type="compositionally biased region" description="Basic and acidic residues" evidence="1">
    <location>
        <begin position="1506"/>
        <end position="1518"/>
    </location>
</feature>
<keyword evidence="3" id="KW-1185">Reference proteome</keyword>
<dbReference type="Proteomes" id="UP001307849">
    <property type="component" value="Unassembled WGS sequence"/>
</dbReference>
<evidence type="ECO:0000313" key="2">
    <source>
        <dbReference type="EMBL" id="KAK6497270.1"/>
    </source>
</evidence>
<feature type="compositionally biased region" description="Acidic residues" evidence="1">
    <location>
        <begin position="1596"/>
        <end position="1606"/>
    </location>
</feature>
<feature type="compositionally biased region" description="Basic and acidic residues" evidence="1">
    <location>
        <begin position="1542"/>
        <end position="1551"/>
    </location>
</feature>
<feature type="compositionally biased region" description="Polar residues" evidence="1">
    <location>
        <begin position="965"/>
        <end position="978"/>
    </location>
</feature>
<organism evidence="2 3">
    <name type="scientific">Arthrobotrys conoides</name>
    <dbReference type="NCBI Taxonomy" id="74498"/>
    <lineage>
        <taxon>Eukaryota</taxon>
        <taxon>Fungi</taxon>
        <taxon>Dikarya</taxon>
        <taxon>Ascomycota</taxon>
        <taxon>Pezizomycotina</taxon>
        <taxon>Orbiliomycetes</taxon>
        <taxon>Orbiliales</taxon>
        <taxon>Orbiliaceae</taxon>
        <taxon>Arthrobotrys</taxon>
    </lineage>
</organism>
<feature type="compositionally biased region" description="Polar residues" evidence="1">
    <location>
        <begin position="1520"/>
        <end position="1532"/>
    </location>
</feature>
<comment type="caution">
    <text evidence="2">The sequence shown here is derived from an EMBL/GenBank/DDBJ whole genome shotgun (WGS) entry which is preliminary data.</text>
</comment>
<feature type="compositionally biased region" description="Polar residues" evidence="1">
    <location>
        <begin position="331"/>
        <end position="350"/>
    </location>
</feature>
<feature type="region of interest" description="Disordered" evidence="1">
    <location>
        <begin position="713"/>
        <end position="996"/>
    </location>
</feature>
<feature type="compositionally biased region" description="Polar residues" evidence="1">
    <location>
        <begin position="922"/>
        <end position="932"/>
    </location>
</feature>
<gene>
    <name evidence="2" type="ORF">TWF506_004743</name>
</gene>
<feature type="compositionally biased region" description="Polar residues" evidence="1">
    <location>
        <begin position="987"/>
        <end position="996"/>
    </location>
</feature>
<evidence type="ECO:0000313" key="3">
    <source>
        <dbReference type="Proteomes" id="UP001307849"/>
    </source>
</evidence>
<feature type="compositionally biased region" description="Low complexity" evidence="1">
    <location>
        <begin position="910"/>
        <end position="921"/>
    </location>
</feature>
<feature type="region of interest" description="Disordered" evidence="1">
    <location>
        <begin position="326"/>
        <end position="350"/>
    </location>
</feature>
<feature type="compositionally biased region" description="Basic residues" evidence="1">
    <location>
        <begin position="1566"/>
        <end position="1586"/>
    </location>
</feature>
<feature type="compositionally biased region" description="Low complexity" evidence="1">
    <location>
        <begin position="1555"/>
        <end position="1565"/>
    </location>
</feature>
<accession>A0AAN8RI75</accession>
<feature type="compositionally biased region" description="Basic and acidic residues" evidence="1">
    <location>
        <begin position="1"/>
        <end position="14"/>
    </location>
</feature>
<feature type="region of interest" description="Disordered" evidence="1">
    <location>
        <begin position="610"/>
        <end position="692"/>
    </location>
</feature>
<evidence type="ECO:0000256" key="1">
    <source>
        <dbReference type="SAM" id="MobiDB-lite"/>
    </source>
</evidence>
<feature type="compositionally biased region" description="Polar residues" evidence="1">
    <location>
        <begin position="781"/>
        <end position="795"/>
    </location>
</feature>
<protein>
    <submittedName>
        <fullName evidence="2">Uncharacterized protein</fullName>
    </submittedName>
</protein>
<feature type="region of interest" description="Disordered" evidence="1">
    <location>
        <begin position="1506"/>
        <end position="1623"/>
    </location>
</feature>
<feature type="compositionally biased region" description="Basic and acidic residues" evidence="1">
    <location>
        <begin position="616"/>
        <end position="626"/>
    </location>
</feature>
<feature type="region of interest" description="Disordered" evidence="1">
    <location>
        <begin position="1"/>
        <end position="26"/>
    </location>
</feature>
<dbReference type="EMBL" id="JAVHJM010000015">
    <property type="protein sequence ID" value="KAK6497270.1"/>
    <property type="molecule type" value="Genomic_DNA"/>
</dbReference>
<feature type="compositionally biased region" description="Low complexity" evidence="1">
    <location>
        <begin position="1074"/>
        <end position="1099"/>
    </location>
</feature>
<feature type="compositionally biased region" description="Low complexity" evidence="1">
    <location>
        <begin position="636"/>
        <end position="648"/>
    </location>
</feature>
<feature type="region of interest" description="Disordered" evidence="1">
    <location>
        <begin position="1068"/>
        <end position="1124"/>
    </location>
</feature>
<sequence length="1982" mass="217464">MPLPWKKDSKKASVPEEAPTLPPILQSSASLDEVKAAMDEVVARQASDEVKEGRLAAKGVELLGSDVFLFEGRVYRELSKGRWDATEVTPAELAALRVATDKSPIAPVSGPSPGRLMPAQEKKALEKFKTLFSKSSKGSGPGRLKEGRILKGKDIRVLQETAEGLHGGFIEKEKAARAVSPLLNPFVNAPSSSVSTLPQQSAGGHLTVDRSFVPHFASLRPSRSCVDLIPLNMASAQGGQGGTRYLSDVTVARREVFPPQNLCCLRESSQPGMFTLVAHKDTLPELLEVYFPEGSCVEITREIAMTLYRSLYDRVCNLESEGLETEDLLKSPSTSSRRNPVSKRGSSTTGDAVISTAAIKGKEAKLTKEEENLVPPSTLRGRAVIRSQSLLDAVIMGASSAMNSRKGGLNTSRKAEDSDGFMSILGRDDETFVNNENYAPDVNQDIRDQPSKLQAQESSVKFSAARTSHPINTTSKPLLKRNQHSSQAILGISPNSTYEVLPMNKPEVREVQTPIFELEAAPASSATVTGFPAAGSVENFVMTQGYQERAKTTGKSRVEDRSEPLGGRIVEREFNEIFPQLTGLALTNQSRAKGGPKGDFGRLRSAVSKGNVAEPALEHVPPRAENELAAPRRHSSSNSSESESAGNGSDEEGPLLARNSDEDGPSSSDRGAEDEVRAEESLGEESLGEGSLFAAESCAPLLEEEYEDVVVRTASSTGGRYWGSEAPVPRRGDTRNVDGSFRWPAAPRQRPNDSHTTRQRQQTLEQALRGQISLPAPLQRARQSPLNLSSRNISPSAPIGGQEEDFSYPPEAFVAPRPAPSPPSRNMVSTSPPQRSRLPTYGGRQIQSPESPGSTPPNRPAPAVSPRRGAYIPPATEVQVPPSRGSLSPRAAIDKVPLRNIATDPIIPQSESTIPASSTSSGQPIRQKQVSYSLFPPRPTGSGTSPRSKIPTRASTPMRKIQVEVTPTSPVSENSDSSLPVEKVTYTPVSDSSTAEVSTRAIQTLSQKQQPLTTAEISFKSVLESSSRFYTPSPIKDLPMSPIDSLKASQIDDVVSVSQAHDHTIYDASRNLNVSRSGVSRRPSPNISGSTRSSTPSRGGSTGAPDFASETPEQRGARHAANQAVYDRMNPVLRQARSGFDVVRDWVAENGGRMDQNKDKYPEFQQTEEFVEHTPEQVIPIVEKSTSVTDIPELSISSPYAENHHTKSEDTPLESGIKQSTSKLELFEAVASNVTEFSALSNTSESDISIASSDVEPSVSVVRRLRKKSSFYDLRAPQPVSATLRVTDDDFYDEIPTRLLDAITPIVDSFAGMGPPEGYLSDEEEDSVQDEMILDITEHNEYRDLVLQALPSDNESFSQTQEDFLDDFDADTIDLPYRASTNEETEAPIDTSMSLEPTSPEEKEEVIPEQHATVQETSTISNIPLYIGIDQEQLSQLHPLIAASYPWNPHFPGAEEEFGGPVVIIPPPTTADGYLNIQAYWSDGRPIPIVRHGEIDVENCYKVTEEEKKVEDKPKEQEQSVALPSAPQSSEDTVVEIAPEVPKPESQPERRGRSRSSLSRSSSQSHSRRHSVARKTRRTKAMHKLNMRPTVLSTILEEEEKDEGEDSNGRDSGESTRSSPASGIIQCQVTMSEWLLSTAILDDKGGIWIPPVAEKREFEVLAEFERLRKVRGRGVVVGVGSGLMVWGEEEEMEMDRHLLPLLCKKVAAEELERERRALLRRWEDSDISILEIPKEALGRLWDEETGRLRCVTELRVEEVDQIVRETQRSAEGDVMRRVKLEATTVGSSRWLRMSPLAKRRFVKFNLTDLKDRMALAEEVRMAEEGEGGRRRGYKGRRCSETFVVFEARRRRENHENAPPVLGVAVGRPRKEKRSLWTRCGEAVQGFFRAAVALSSQPKPKKEKVEEVKEERGYDVVRVGRGLRKVQRGDSSVIALRAPPTQVDEASDQGNQKRHRRKRSVVMGLLSPILPKVAGGSKVARKD</sequence>